<sequence>MTSKEHICISFSTEAGYMNATLSKKLRFSDVVYAIGSTPKAVRLWLQRGLVEIHTPKLIGGGWTEYSFLDIAILALVRSLVNFGVDVPTAGGIANTIMSDHFFPMHKIAELDDGDMPVGSLAMMWGGHRLYLHRDGDQWHMKLVALWESDLDRKKMIAKDFPDRASPGDAEFDPALPSGVATLRREHEPAPVYISIDVASVLRTAFERANESVTYGGEDDAK</sequence>
<dbReference type="EMBL" id="JAUSVF010000001">
    <property type="protein sequence ID" value="MDQ0318769.1"/>
    <property type="molecule type" value="Genomic_DNA"/>
</dbReference>
<dbReference type="RefSeq" id="WP_307227103.1">
    <property type="nucleotide sequence ID" value="NZ_JAUSVF010000001.1"/>
</dbReference>
<evidence type="ECO:0000313" key="2">
    <source>
        <dbReference type="EMBL" id="MDQ0318769.1"/>
    </source>
</evidence>
<accession>A0ABU0BKK4</accession>
<comment type="caution">
    <text evidence="2">The sequence shown here is derived from an EMBL/GenBank/DDBJ whole genome shotgun (WGS) entry which is preliminary data.</text>
</comment>
<evidence type="ECO:0000259" key="1">
    <source>
        <dbReference type="Pfam" id="PF13411"/>
    </source>
</evidence>
<proteinExistence type="predicted"/>
<gene>
    <name evidence="2" type="ORF">QO002_000907</name>
</gene>
<dbReference type="Proteomes" id="UP001230207">
    <property type="component" value="Unassembled WGS sequence"/>
</dbReference>
<evidence type="ECO:0000313" key="3">
    <source>
        <dbReference type="Proteomes" id="UP001230207"/>
    </source>
</evidence>
<dbReference type="InterPro" id="IPR000551">
    <property type="entry name" value="MerR-type_HTH_dom"/>
</dbReference>
<reference evidence="2 3" key="1">
    <citation type="submission" date="2023-07" db="EMBL/GenBank/DDBJ databases">
        <title>Genomic Encyclopedia of Type Strains, Phase IV (KMG-IV): sequencing the most valuable type-strain genomes for metagenomic binning, comparative biology and taxonomic classification.</title>
        <authorList>
            <person name="Goeker M."/>
        </authorList>
    </citation>
    <scope>NUCLEOTIDE SEQUENCE [LARGE SCALE GENOMIC DNA]</scope>
    <source>
        <strain evidence="2 3">DSM 1112</strain>
    </source>
</reference>
<feature type="domain" description="HTH merR-type" evidence="1">
    <location>
        <begin position="28"/>
        <end position="89"/>
    </location>
</feature>
<protein>
    <recommendedName>
        <fullName evidence="1">HTH merR-type domain-containing protein</fullName>
    </recommendedName>
</protein>
<organism evidence="2 3">
    <name type="scientific">Pararhizobium capsulatum DSM 1112</name>
    <dbReference type="NCBI Taxonomy" id="1121113"/>
    <lineage>
        <taxon>Bacteria</taxon>
        <taxon>Pseudomonadati</taxon>
        <taxon>Pseudomonadota</taxon>
        <taxon>Alphaproteobacteria</taxon>
        <taxon>Hyphomicrobiales</taxon>
        <taxon>Rhizobiaceae</taxon>
        <taxon>Rhizobium/Agrobacterium group</taxon>
        <taxon>Pararhizobium</taxon>
    </lineage>
</organism>
<name>A0ABU0BKK4_9HYPH</name>
<keyword evidence="3" id="KW-1185">Reference proteome</keyword>
<dbReference type="Pfam" id="PF13411">
    <property type="entry name" value="MerR_1"/>
    <property type="match status" value="1"/>
</dbReference>